<dbReference type="GO" id="GO:0003735">
    <property type="term" value="F:structural constituent of ribosome"/>
    <property type="evidence" value="ECO:0007669"/>
    <property type="project" value="InterPro"/>
</dbReference>
<evidence type="ECO:0000256" key="2">
    <source>
        <dbReference type="ARBA" id="ARBA00022884"/>
    </source>
</evidence>
<keyword evidence="1" id="KW-0699">rRNA-binding</keyword>
<evidence type="ECO:0000313" key="7">
    <source>
        <dbReference type="EMBL" id="CAB4368549.1"/>
    </source>
</evidence>
<dbReference type="CDD" id="cd00495">
    <property type="entry name" value="Ribosomal_L25_TL5_CTC"/>
    <property type="match status" value="1"/>
</dbReference>
<dbReference type="GO" id="GO:0022625">
    <property type="term" value="C:cytosolic large ribosomal subunit"/>
    <property type="evidence" value="ECO:0007669"/>
    <property type="project" value="TreeGrafter"/>
</dbReference>
<keyword evidence="3" id="KW-0689">Ribosomal protein</keyword>
<organism evidence="7">
    <name type="scientific">freshwater metagenome</name>
    <dbReference type="NCBI Taxonomy" id="449393"/>
    <lineage>
        <taxon>unclassified sequences</taxon>
        <taxon>metagenomes</taxon>
        <taxon>ecological metagenomes</taxon>
    </lineage>
</organism>
<keyword evidence="2" id="KW-0694">RNA-binding</keyword>
<dbReference type="SUPFAM" id="SSF50715">
    <property type="entry name" value="Ribosomal protein L25-like"/>
    <property type="match status" value="1"/>
</dbReference>
<protein>
    <submittedName>
        <fullName evidence="7">Unannotated protein</fullName>
    </submittedName>
</protein>
<dbReference type="Pfam" id="PF14693">
    <property type="entry name" value="Ribosomal_TL5_C"/>
    <property type="match status" value="1"/>
</dbReference>
<dbReference type="EMBL" id="CAEZXA010000149">
    <property type="protein sequence ID" value="CAB4683691.1"/>
    <property type="molecule type" value="Genomic_DNA"/>
</dbReference>
<dbReference type="Gene3D" id="2.170.120.20">
    <property type="entry name" value="Ribosomal protein L25, beta domain"/>
    <property type="match status" value="1"/>
</dbReference>
<feature type="domain" description="Large ribosomal subunit protein bL25 beta" evidence="6">
    <location>
        <begin position="103"/>
        <end position="185"/>
    </location>
</feature>
<name>A0A6J6AI71_9ZZZZ</name>
<evidence type="ECO:0000259" key="6">
    <source>
        <dbReference type="Pfam" id="PF14693"/>
    </source>
</evidence>
<dbReference type="NCBIfam" id="NF004612">
    <property type="entry name" value="PRK05943.1"/>
    <property type="match status" value="1"/>
</dbReference>
<evidence type="ECO:0000256" key="3">
    <source>
        <dbReference type="ARBA" id="ARBA00022980"/>
    </source>
</evidence>
<dbReference type="InterPro" id="IPR001021">
    <property type="entry name" value="Ribosomal_bL25_long"/>
</dbReference>
<proteinExistence type="inferred from homology"/>
<dbReference type="HAMAP" id="MF_01334">
    <property type="entry name" value="Ribosomal_bL25_CTC"/>
    <property type="match status" value="1"/>
</dbReference>
<dbReference type="NCBIfam" id="TIGR00731">
    <property type="entry name" value="bL25_bact_ctc"/>
    <property type="match status" value="1"/>
</dbReference>
<evidence type="ECO:0000256" key="1">
    <source>
        <dbReference type="ARBA" id="ARBA00022730"/>
    </source>
</evidence>
<dbReference type="InterPro" id="IPR037121">
    <property type="entry name" value="Ribosomal_bL25_C"/>
</dbReference>
<dbReference type="GO" id="GO:0008097">
    <property type="term" value="F:5S rRNA binding"/>
    <property type="evidence" value="ECO:0007669"/>
    <property type="project" value="InterPro"/>
</dbReference>
<accession>A0A6J6AI71</accession>
<reference evidence="7" key="1">
    <citation type="submission" date="2020-05" db="EMBL/GenBank/DDBJ databases">
        <authorList>
            <person name="Chiriac C."/>
            <person name="Salcher M."/>
            <person name="Ghai R."/>
            <person name="Kavagutti S V."/>
        </authorList>
    </citation>
    <scope>NUCLEOTIDE SEQUENCE</scope>
</reference>
<dbReference type="InterPro" id="IPR020057">
    <property type="entry name" value="Ribosomal_bL25_b-dom"/>
</dbReference>
<dbReference type="GO" id="GO:0006412">
    <property type="term" value="P:translation"/>
    <property type="evidence" value="ECO:0007669"/>
    <property type="project" value="InterPro"/>
</dbReference>
<feature type="domain" description="Large ribosomal subunit protein bL25 L25" evidence="5">
    <location>
        <begin position="13"/>
        <end position="94"/>
    </location>
</feature>
<dbReference type="EMBL" id="CAETWZ010000188">
    <property type="protein sequence ID" value="CAB4368549.1"/>
    <property type="molecule type" value="Genomic_DNA"/>
</dbReference>
<dbReference type="Gene3D" id="2.40.240.10">
    <property type="entry name" value="Ribosomal Protein L25, Chain P"/>
    <property type="match status" value="1"/>
</dbReference>
<evidence type="ECO:0000313" key="8">
    <source>
        <dbReference type="EMBL" id="CAB4683691.1"/>
    </source>
</evidence>
<evidence type="ECO:0000259" key="5">
    <source>
        <dbReference type="Pfam" id="PF01386"/>
    </source>
</evidence>
<gene>
    <name evidence="8" type="ORF">UFOPK2334_01337</name>
    <name evidence="7" type="ORF">UFOPK4179_01352</name>
</gene>
<dbReference type="PANTHER" id="PTHR33284:SF1">
    <property type="entry name" value="RIBOSOMAL PROTEIN L25_GLN-TRNA SYNTHETASE, ANTI-CODON-BINDING DOMAIN-CONTAINING PROTEIN"/>
    <property type="match status" value="1"/>
</dbReference>
<dbReference type="AlphaFoldDB" id="A0A6J6AI71"/>
<dbReference type="InterPro" id="IPR029751">
    <property type="entry name" value="Ribosomal_L25_dom"/>
</dbReference>
<evidence type="ECO:0000256" key="4">
    <source>
        <dbReference type="ARBA" id="ARBA00023274"/>
    </source>
</evidence>
<dbReference type="InterPro" id="IPR011035">
    <property type="entry name" value="Ribosomal_bL25/Gln-tRNA_synth"/>
</dbReference>
<dbReference type="Pfam" id="PF01386">
    <property type="entry name" value="Ribosomal_L25p"/>
    <property type="match status" value="1"/>
</dbReference>
<sequence>MSNTATLSAEAGRVTGSPASRRLRAADRIPGILYGHGMTPVILSVARRDLRVALSGPAGQNTILTLSVDGSSYNAVVKEMQRHPVRRNVSHIDFVQINLTEEIVMHVPVHLSGVAKQVVAAGGLVDAAVDSIEVRTTPANVPNEIVIDITDLTPESVIHLADIKLPAGVVAVGDPDMLIATVLMSRGSTADAAAAAVAADAPAGEAAAETSN</sequence>
<dbReference type="InterPro" id="IPR020930">
    <property type="entry name" value="Ribosomal_uL5_bac-type"/>
</dbReference>
<keyword evidence="4" id="KW-0687">Ribonucleoprotein</keyword>
<dbReference type="PANTHER" id="PTHR33284">
    <property type="entry name" value="RIBOSOMAL PROTEIN L25/GLN-TRNA SYNTHETASE, ANTI-CODON-BINDING DOMAIN-CONTAINING PROTEIN"/>
    <property type="match status" value="1"/>
</dbReference>
<dbReference type="InterPro" id="IPR020056">
    <property type="entry name" value="Rbsml_bL25/Gln-tRNA_synth_N"/>
</dbReference>